<dbReference type="Gene3D" id="3.40.50.80">
    <property type="entry name" value="Nucleotide-binding domain of ferredoxin-NADP reductase (FNR) module"/>
    <property type="match status" value="1"/>
</dbReference>
<comment type="cofactor">
    <cofactor evidence="1">
        <name>FAD</name>
        <dbReference type="ChEBI" id="CHEBI:57692"/>
    </cofactor>
</comment>
<dbReference type="InterPro" id="IPR001709">
    <property type="entry name" value="Flavoprot_Pyr_Nucl_cyt_Rdtase"/>
</dbReference>
<evidence type="ECO:0000256" key="14">
    <source>
        <dbReference type="ARBA" id="ARBA00047776"/>
    </source>
</evidence>
<comment type="similarity">
    <text evidence="3 15">Belongs to the ferredoxin--NADP reductase type 1 family.</text>
</comment>
<gene>
    <name evidence="18" type="primary">petH</name>
    <name evidence="18" type="ORF">GKIL_0013</name>
</gene>
<feature type="domain" description="FAD-binding FR-type" evidence="17">
    <location>
        <begin position="19"/>
        <end position="143"/>
    </location>
</feature>
<dbReference type="EC" id="1.18.1.2" evidence="4 15"/>
<protein>
    <recommendedName>
        <fullName evidence="5 15">Ferredoxin--NADP reductase</fullName>
        <shortName evidence="15">FNR</shortName>
        <ecNumber evidence="4 15">1.18.1.2</ecNumber>
    </recommendedName>
</protein>
<evidence type="ECO:0000259" key="17">
    <source>
        <dbReference type="PROSITE" id="PS51384"/>
    </source>
</evidence>
<evidence type="ECO:0000256" key="9">
    <source>
        <dbReference type="ARBA" id="ARBA00022827"/>
    </source>
</evidence>
<dbReference type="EMBL" id="CP003587">
    <property type="protein sequence ID" value="AGY56260.1"/>
    <property type="molecule type" value="Genomic_DNA"/>
</dbReference>
<evidence type="ECO:0000256" key="15">
    <source>
        <dbReference type="PIRNR" id="PIRNR000361"/>
    </source>
</evidence>
<keyword evidence="19" id="KW-1185">Reference proteome</keyword>
<evidence type="ECO:0000256" key="6">
    <source>
        <dbReference type="ARBA" id="ARBA00022549"/>
    </source>
</evidence>
<feature type="binding site" evidence="16">
    <location>
        <position position="158"/>
    </location>
    <ligand>
        <name>NADP(+)</name>
        <dbReference type="ChEBI" id="CHEBI:58349"/>
    </ligand>
</feature>
<dbReference type="OrthoDB" id="9789468at2"/>
<evidence type="ECO:0000256" key="11">
    <source>
        <dbReference type="ARBA" id="ARBA00023002"/>
    </source>
</evidence>
<dbReference type="InterPro" id="IPR001433">
    <property type="entry name" value="OxRdtase_FAD/NAD-bd"/>
</dbReference>
<dbReference type="GO" id="GO:0030089">
    <property type="term" value="C:phycobilisome"/>
    <property type="evidence" value="ECO:0007669"/>
    <property type="project" value="UniProtKB-KW"/>
</dbReference>
<feature type="binding site" evidence="16">
    <location>
        <position position="101"/>
    </location>
    <ligand>
        <name>NADP(+)</name>
        <dbReference type="ChEBI" id="CHEBI:58349"/>
    </ligand>
</feature>
<dbReference type="SUPFAM" id="SSF63380">
    <property type="entry name" value="Riboflavin synthase domain-like"/>
    <property type="match status" value="1"/>
</dbReference>
<dbReference type="PATRIC" id="fig|1183438.3.peg.13"/>
<evidence type="ECO:0000256" key="3">
    <source>
        <dbReference type="ARBA" id="ARBA00008312"/>
    </source>
</evidence>
<dbReference type="InterPro" id="IPR015701">
    <property type="entry name" value="FNR"/>
</dbReference>
<dbReference type="RefSeq" id="WP_023171244.1">
    <property type="nucleotide sequence ID" value="NC_022600.1"/>
</dbReference>
<evidence type="ECO:0000256" key="10">
    <source>
        <dbReference type="ARBA" id="ARBA00022857"/>
    </source>
</evidence>
<evidence type="ECO:0000313" key="19">
    <source>
        <dbReference type="Proteomes" id="UP000017396"/>
    </source>
</evidence>
<evidence type="ECO:0000256" key="7">
    <source>
        <dbReference type="ARBA" id="ARBA00022630"/>
    </source>
</evidence>
<dbReference type="InterPro" id="IPR017927">
    <property type="entry name" value="FAD-bd_FR_type"/>
</dbReference>
<dbReference type="PRINTS" id="PR00371">
    <property type="entry name" value="FPNCR"/>
</dbReference>
<dbReference type="AlphaFoldDB" id="U5QEY9"/>
<dbReference type="PROSITE" id="PS51384">
    <property type="entry name" value="FAD_FR"/>
    <property type="match status" value="1"/>
</dbReference>
<dbReference type="eggNOG" id="COG0369">
    <property type="taxonomic scope" value="Bacteria"/>
</dbReference>
<feature type="binding site" evidence="16">
    <location>
        <position position="294"/>
    </location>
    <ligand>
        <name>NADP(+)</name>
        <dbReference type="ChEBI" id="CHEBI:58349"/>
    </ligand>
</feature>
<keyword evidence="8" id="KW-0605">Phycobilisome</keyword>
<proteinExistence type="inferred from homology"/>
<keyword evidence="13" id="KW-0472">Membrane</keyword>
<dbReference type="InterPro" id="IPR017938">
    <property type="entry name" value="Riboflavin_synthase-like_b-brl"/>
</dbReference>
<evidence type="ECO:0000256" key="12">
    <source>
        <dbReference type="ARBA" id="ARBA00023078"/>
    </source>
</evidence>
<keyword evidence="12" id="KW-0793">Thylakoid</keyword>
<dbReference type="GO" id="GO:0031676">
    <property type="term" value="C:plasma membrane-derived thylakoid membrane"/>
    <property type="evidence" value="ECO:0007669"/>
    <property type="project" value="UniProtKB-SubCell"/>
</dbReference>
<dbReference type="InterPro" id="IPR039261">
    <property type="entry name" value="FNR_nucleotide-bd"/>
</dbReference>
<dbReference type="PIRSF" id="PIRSF501178">
    <property type="entry name" value="FNR-PetH"/>
    <property type="match status" value="1"/>
</dbReference>
<keyword evidence="6" id="KW-0042">Antenna complex</keyword>
<evidence type="ECO:0000256" key="8">
    <source>
        <dbReference type="ARBA" id="ARBA00022738"/>
    </source>
</evidence>
<keyword evidence="7 15" id="KW-0285">Flavoprotein</keyword>
<feature type="binding site" evidence="16">
    <location>
        <begin position="255"/>
        <end position="256"/>
    </location>
    <ligand>
        <name>NADP(+)</name>
        <dbReference type="ChEBI" id="CHEBI:58349"/>
    </ligand>
</feature>
<reference evidence="18 19" key="1">
    <citation type="journal article" date="2013" name="PLoS ONE">
        <title>Cultivation and Complete Genome Sequencing of Gloeobacter kilaueensis sp. nov., from a Lava Cave in Kilauea Caldera, Hawai'i.</title>
        <authorList>
            <person name="Saw J.H."/>
            <person name="Schatz M."/>
            <person name="Brown M.V."/>
            <person name="Kunkel D.D."/>
            <person name="Foster J.S."/>
            <person name="Shick H."/>
            <person name="Christensen S."/>
            <person name="Hou S."/>
            <person name="Wan X."/>
            <person name="Donachie S.P."/>
        </authorList>
    </citation>
    <scope>NUCLEOTIDE SEQUENCE [LARGE SCALE GENOMIC DNA]</scope>
    <source>
        <strain evidence="19">JS</strain>
    </source>
</reference>
<dbReference type="CDD" id="cd06208">
    <property type="entry name" value="CYPOR_like_FNR"/>
    <property type="match status" value="1"/>
</dbReference>
<feature type="binding site" evidence="16">
    <location>
        <position position="81"/>
    </location>
    <ligand>
        <name>NADP(+)</name>
        <dbReference type="ChEBI" id="CHEBI:58349"/>
    </ligand>
</feature>
<comment type="catalytic activity">
    <reaction evidence="14 15">
        <text>2 reduced [2Fe-2S]-[ferredoxin] + NADP(+) + H(+) = 2 oxidized [2Fe-2S]-[ferredoxin] + NADPH</text>
        <dbReference type="Rhea" id="RHEA:20125"/>
        <dbReference type="Rhea" id="RHEA-COMP:10000"/>
        <dbReference type="Rhea" id="RHEA-COMP:10001"/>
        <dbReference type="ChEBI" id="CHEBI:15378"/>
        <dbReference type="ChEBI" id="CHEBI:33737"/>
        <dbReference type="ChEBI" id="CHEBI:33738"/>
        <dbReference type="ChEBI" id="CHEBI:57783"/>
        <dbReference type="ChEBI" id="CHEBI:58349"/>
        <dbReference type="EC" id="1.18.1.2"/>
    </reaction>
</comment>
<dbReference type="Gene3D" id="2.40.30.10">
    <property type="entry name" value="Translation factors"/>
    <property type="match status" value="1"/>
</dbReference>
<accession>U5QEY9</accession>
<dbReference type="KEGG" id="glj:GKIL_0013"/>
<feature type="binding site" evidence="16">
    <location>
        <begin position="216"/>
        <end position="217"/>
    </location>
    <ligand>
        <name>NADP(+)</name>
        <dbReference type="ChEBI" id="CHEBI:58349"/>
    </ligand>
</feature>
<evidence type="ECO:0000256" key="5">
    <source>
        <dbReference type="ARBA" id="ARBA00013903"/>
    </source>
</evidence>
<keyword evidence="11 15" id="KW-0560">Oxidoreductase</keyword>
<dbReference type="HOGENOM" id="CLU_053066_0_0_3"/>
<evidence type="ECO:0000256" key="16">
    <source>
        <dbReference type="PIRSR" id="PIRSR000361-1"/>
    </source>
</evidence>
<dbReference type="SUPFAM" id="SSF52343">
    <property type="entry name" value="Ferredoxin reductase-like, C-terminal NADP-linked domain"/>
    <property type="match status" value="1"/>
</dbReference>
<evidence type="ECO:0000256" key="2">
    <source>
        <dbReference type="ARBA" id="ARBA00004445"/>
    </source>
</evidence>
<evidence type="ECO:0000256" key="1">
    <source>
        <dbReference type="ARBA" id="ARBA00001974"/>
    </source>
</evidence>
<dbReference type="InterPro" id="IPR035442">
    <property type="entry name" value="FNR_plant_Cyanobacteria"/>
</dbReference>
<dbReference type="Proteomes" id="UP000017396">
    <property type="component" value="Chromosome"/>
</dbReference>
<dbReference type="GO" id="GO:0004324">
    <property type="term" value="F:ferredoxin-NADP+ reductase activity"/>
    <property type="evidence" value="ECO:0007669"/>
    <property type="project" value="UniProtKB-EC"/>
</dbReference>
<dbReference type="FunFam" id="3.40.50.80:FF:000008">
    <property type="entry name" value="Ferredoxin--NADP reductase, chloroplastic"/>
    <property type="match status" value="1"/>
</dbReference>
<sequence>MAHAATRSVEIPVNIYRPNNPYLGKALENVKLTPNDPDNDVRHVVLDLSGGNLTYVEGQSIGIVPPGTDAKGKPHKLRLYSIASSRIGDNKDSQTVSLCVKRVVYKHPETGEIVRGVASNFICDLNPGDDVQITGPAGKTFLLPEDPTANLILIATGTGIAPFRAFLRHIYDEMDTPWQGKVWLFFGMQNSHSYLYQEELNAFAAKGDFQITTAISREQKNKEGGRMYVQHRIAEHSDELWKLITNGNTYTYICGLRGMEDGIDAAFTPIAAANNLSWPEYQKQLKLDGFWHVETY</sequence>
<dbReference type="PANTHER" id="PTHR43314">
    <property type="match status" value="1"/>
</dbReference>
<organism evidence="18 19">
    <name type="scientific">Gloeobacter kilaueensis (strain ATCC BAA-2537 / CCAP 1431/1 / ULC 316 / JS1)</name>
    <dbReference type="NCBI Taxonomy" id="1183438"/>
    <lineage>
        <taxon>Bacteria</taxon>
        <taxon>Bacillati</taxon>
        <taxon>Cyanobacteriota</taxon>
        <taxon>Cyanophyceae</taxon>
        <taxon>Gloeobacterales</taxon>
        <taxon>Gloeobacteraceae</taxon>
        <taxon>Gloeobacter</taxon>
    </lineage>
</organism>
<dbReference type="STRING" id="1183438.GKIL_0013"/>
<keyword evidence="10 15" id="KW-0521">NADP</keyword>
<dbReference type="Pfam" id="PF00175">
    <property type="entry name" value="NAD_binding_1"/>
    <property type="match status" value="1"/>
</dbReference>
<evidence type="ECO:0000256" key="13">
    <source>
        <dbReference type="ARBA" id="ARBA00023136"/>
    </source>
</evidence>
<keyword evidence="9 15" id="KW-0274">FAD</keyword>
<comment type="subcellular location">
    <subcellularLocation>
        <location evidence="2">Cellular thylakoid membrane</location>
        <topology evidence="2">Peripheral membrane protein</topology>
        <orientation evidence="2">Cytoplasmic side</orientation>
    </subcellularLocation>
</comment>
<name>U5QEY9_GLOK1</name>
<evidence type="ECO:0000256" key="4">
    <source>
        <dbReference type="ARBA" id="ARBA00013223"/>
    </source>
</evidence>
<dbReference type="PIRSF" id="PIRSF000361">
    <property type="entry name" value="Frd-NADP+_RD"/>
    <property type="match status" value="1"/>
</dbReference>
<evidence type="ECO:0000313" key="18">
    <source>
        <dbReference type="EMBL" id="AGY56260.1"/>
    </source>
</evidence>